<feature type="compositionally biased region" description="Pro residues" evidence="1">
    <location>
        <begin position="345"/>
        <end position="356"/>
    </location>
</feature>
<sequence length="704" mass="73244">MAQPPPPSFSSNNPFRRRAAVAAPVPPTPAAPLAMSVPRSAESETPSLAPETAAAHTLSPPPAADLFRTQLESLSASSYQSPPPTTSFQKPRVIKKVRVQSPPSSPESPGASGGRFPPVNLDDDDESSSEGSSEDYSGERVDPFAYALSSATGSAGESEQEDKEDRLMPAHQPPPNPFQKTLHDIETGVKEPEQSFVAAPRAKAALDVAAFRNLLLTGQTGSQSSAQPPELYAQRERHPPTPTGDQTGTPHIVSAARKSIYDTLQVVQASPQTSREASEQETEDDRRGLISSPAPSLQPAPTIVKKKPPPPSSRHGKLINPVVGSEVKDAKAVSSPSRRAATMPLPSPSRQGPPTPSDVNKPLPAAPHRSPQEEEEAESVFDRAAAGQAPELEVQPGLNIIMPTSSPSTAQASVSGPVSTPQTQAPKKPVPPPRRQPHGRSESKIHSSAASILQEDGTDSSLRRSSFDSTRSRSSSLRVSVHAPPAPPPPRRAAQTPRGSSSSTIPPATTTTTAAPHTDPIPSSILDPSLGPAFITATPPPLSEPSSSTSNSIGGTPTPAAQAHHPHPLHHHHHSQSITGAPGKLIPPPPPPARNASLRARKRPVSMTPEAGVRRATGGKEPPPPPKHRNRGGSWGALDGQGGEQGGEQVGGEGSGLQQQPQPHQSGIGAGTGVEASAAGDILADLSALQREVDALRGKVEKGG</sequence>
<keyword evidence="3" id="KW-1185">Reference proteome</keyword>
<protein>
    <submittedName>
        <fullName evidence="2">Uncharacterized protein</fullName>
    </submittedName>
</protein>
<feature type="compositionally biased region" description="Basic residues" evidence="1">
    <location>
        <begin position="564"/>
        <end position="575"/>
    </location>
</feature>
<dbReference type="Proteomes" id="UP001303889">
    <property type="component" value="Unassembled WGS sequence"/>
</dbReference>
<feature type="compositionally biased region" description="Polar residues" evidence="1">
    <location>
        <begin position="265"/>
        <end position="275"/>
    </location>
</feature>
<feature type="compositionally biased region" description="Low complexity" evidence="1">
    <location>
        <begin position="544"/>
        <end position="563"/>
    </location>
</feature>
<dbReference type="AlphaFoldDB" id="A0AAN6ME22"/>
<evidence type="ECO:0000313" key="2">
    <source>
        <dbReference type="EMBL" id="KAK3898238.1"/>
    </source>
</evidence>
<comment type="caution">
    <text evidence="2">The sequence shown here is derived from an EMBL/GenBank/DDBJ whole genome shotgun (WGS) entry which is preliminary data.</text>
</comment>
<evidence type="ECO:0000256" key="1">
    <source>
        <dbReference type="SAM" id="MobiDB-lite"/>
    </source>
</evidence>
<evidence type="ECO:0000313" key="3">
    <source>
        <dbReference type="Proteomes" id="UP001303889"/>
    </source>
</evidence>
<feature type="region of interest" description="Disordered" evidence="1">
    <location>
        <begin position="1"/>
        <end position="182"/>
    </location>
</feature>
<dbReference type="EMBL" id="MU855973">
    <property type="protein sequence ID" value="KAK3898238.1"/>
    <property type="molecule type" value="Genomic_DNA"/>
</dbReference>
<proteinExistence type="predicted"/>
<feature type="region of interest" description="Disordered" evidence="1">
    <location>
        <begin position="219"/>
        <end position="673"/>
    </location>
</feature>
<feature type="compositionally biased region" description="Polar residues" evidence="1">
    <location>
        <begin position="70"/>
        <end position="80"/>
    </location>
</feature>
<reference evidence="2" key="2">
    <citation type="submission" date="2023-05" db="EMBL/GenBank/DDBJ databases">
        <authorList>
            <consortium name="Lawrence Berkeley National Laboratory"/>
            <person name="Steindorff A."/>
            <person name="Hensen N."/>
            <person name="Bonometti L."/>
            <person name="Westerberg I."/>
            <person name="Brannstrom I.O."/>
            <person name="Guillou S."/>
            <person name="Cros-Aarteil S."/>
            <person name="Calhoun S."/>
            <person name="Haridas S."/>
            <person name="Kuo A."/>
            <person name="Mondo S."/>
            <person name="Pangilinan J."/>
            <person name="Riley R."/>
            <person name="Labutti K."/>
            <person name="Andreopoulos B."/>
            <person name="Lipzen A."/>
            <person name="Chen C."/>
            <person name="Yanf M."/>
            <person name="Daum C."/>
            <person name="Ng V."/>
            <person name="Clum A."/>
            <person name="Ohm R."/>
            <person name="Martin F."/>
            <person name="Silar P."/>
            <person name="Natvig D."/>
            <person name="Lalanne C."/>
            <person name="Gautier V."/>
            <person name="Ament-Velasquez S.L."/>
            <person name="Kruys A."/>
            <person name="Hutchinson M.I."/>
            <person name="Powell A.J."/>
            <person name="Barry K."/>
            <person name="Miller A.N."/>
            <person name="Grigoriev I.V."/>
            <person name="Debuchy R."/>
            <person name="Gladieux P."/>
            <person name="Thoren M.H."/>
            <person name="Johannesson H."/>
        </authorList>
    </citation>
    <scope>NUCLEOTIDE SEQUENCE</scope>
    <source>
        <strain evidence="2">CBS 103.79</strain>
    </source>
</reference>
<feature type="compositionally biased region" description="Low complexity" evidence="1">
    <location>
        <begin position="500"/>
        <end position="522"/>
    </location>
</feature>
<gene>
    <name evidence="2" type="ORF">C8A05DRAFT_19135</name>
</gene>
<reference evidence="2" key="1">
    <citation type="journal article" date="2023" name="Mol. Phylogenet. Evol.">
        <title>Genome-scale phylogeny and comparative genomics of the fungal order Sordariales.</title>
        <authorList>
            <person name="Hensen N."/>
            <person name="Bonometti L."/>
            <person name="Westerberg I."/>
            <person name="Brannstrom I.O."/>
            <person name="Guillou S."/>
            <person name="Cros-Aarteil S."/>
            <person name="Calhoun S."/>
            <person name="Haridas S."/>
            <person name="Kuo A."/>
            <person name="Mondo S."/>
            <person name="Pangilinan J."/>
            <person name="Riley R."/>
            <person name="LaButti K."/>
            <person name="Andreopoulos B."/>
            <person name="Lipzen A."/>
            <person name="Chen C."/>
            <person name="Yan M."/>
            <person name="Daum C."/>
            <person name="Ng V."/>
            <person name="Clum A."/>
            <person name="Steindorff A."/>
            <person name="Ohm R.A."/>
            <person name="Martin F."/>
            <person name="Silar P."/>
            <person name="Natvig D.O."/>
            <person name="Lalanne C."/>
            <person name="Gautier V."/>
            <person name="Ament-Velasquez S.L."/>
            <person name="Kruys A."/>
            <person name="Hutchinson M.I."/>
            <person name="Powell A.J."/>
            <person name="Barry K."/>
            <person name="Miller A.N."/>
            <person name="Grigoriev I.V."/>
            <person name="Debuchy R."/>
            <person name="Gladieux P."/>
            <person name="Hiltunen Thoren M."/>
            <person name="Johannesson H."/>
        </authorList>
    </citation>
    <scope>NUCLEOTIDE SEQUENCE</scope>
    <source>
        <strain evidence="2">CBS 103.79</strain>
    </source>
</reference>
<feature type="compositionally biased region" description="Polar residues" evidence="1">
    <location>
        <begin position="402"/>
        <end position="419"/>
    </location>
</feature>
<organism evidence="2 3">
    <name type="scientific">Staphylotrichum tortipilum</name>
    <dbReference type="NCBI Taxonomy" id="2831512"/>
    <lineage>
        <taxon>Eukaryota</taxon>
        <taxon>Fungi</taxon>
        <taxon>Dikarya</taxon>
        <taxon>Ascomycota</taxon>
        <taxon>Pezizomycotina</taxon>
        <taxon>Sordariomycetes</taxon>
        <taxon>Sordariomycetidae</taxon>
        <taxon>Sordariales</taxon>
        <taxon>Chaetomiaceae</taxon>
        <taxon>Staphylotrichum</taxon>
    </lineage>
</organism>
<name>A0AAN6ME22_9PEZI</name>
<feature type="compositionally biased region" description="Gly residues" evidence="1">
    <location>
        <begin position="633"/>
        <end position="655"/>
    </location>
</feature>
<feature type="compositionally biased region" description="Low complexity" evidence="1">
    <location>
        <begin position="467"/>
        <end position="483"/>
    </location>
</feature>
<accession>A0AAN6ME22</accession>